<evidence type="ECO:0000256" key="1">
    <source>
        <dbReference type="SAM" id="SignalP"/>
    </source>
</evidence>
<feature type="signal peptide" evidence="1">
    <location>
        <begin position="1"/>
        <end position="24"/>
    </location>
</feature>
<feature type="chain" id="PRO_5043934524" evidence="1">
    <location>
        <begin position="25"/>
        <end position="168"/>
    </location>
</feature>
<organism evidence="2 3">
    <name type="scientific">Tetragonisca angustula</name>
    <dbReference type="NCBI Taxonomy" id="166442"/>
    <lineage>
        <taxon>Eukaryota</taxon>
        <taxon>Metazoa</taxon>
        <taxon>Ecdysozoa</taxon>
        <taxon>Arthropoda</taxon>
        <taxon>Hexapoda</taxon>
        <taxon>Insecta</taxon>
        <taxon>Pterygota</taxon>
        <taxon>Neoptera</taxon>
        <taxon>Endopterygota</taxon>
        <taxon>Hymenoptera</taxon>
        <taxon>Apocrita</taxon>
        <taxon>Aculeata</taxon>
        <taxon>Apoidea</taxon>
        <taxon>Anthophila</taxon>
        <taxon>Apidae</taxon>
        <taxon>Tetragonisca</taxon>
    </lineage>
</organism>
<name>A0AAW1A002_9HYME</name>
<dbReference type="Proteomes" id="UP001432146">
    <property type="component" value="Unassembled WGS sequence"/>
</dbReference>
<comment type="caution">
    <text evidence="2">The sequence shown here is derived from an EMBL/GenBank/DDBJ whole genome shotgun (WGS) entry which is preliminary data.</text>
</comment>
<gene>
    <name evidence="2" type="ORF">QLX08_004933</name>
</gene>
<reference evidence="2 3" key="1">
    <citation type="submission" date="2024-05" db="EMBL/GenBank/DDBJ databases">
        <title>The nuclear and mitochondrial genome assemblies of Tetragonisca angustula (Apidae: Meliponini), a tiny yet remarkable pollinator in the Neotropics.</title>
        <authorList>
            <person name="Ferrari R."/>
            <person name="Ricardo P.C."/>
            <person name="Dias F.C."/>
            <person name="Araujo N.S."/>
            <person name="Soares D.O."/>
            <person name="Zhou Q.-S."/>
            <person name="Zhu C.-D."/>
            <person name="Coutinho L."/>
            <person name="Airas M.C."/>
            <person name="Batista T.M."/>
        </authorList>
    </citation>
    <scope>NUCLEOTIDE SEQUENCE [LARGE SCALE GENOMIC DNA]</scope>
    <source>
        <strain evidence="2">ASF017062</strain>
        <tissue evidence="2">Abdomen</tissue>
    </source>
</reference>
<dbReference type="AlphaFoldDB" id="A0AAW1A002"/>
<sequence>MQSSIAKLLLVVLLCIVSLLHVKASNKVTVQDMEVNIPSNDIVQSWEPQVSNNRISSTINIMKNCPGEIEADIKVYQGDDVVSQTTKKFDKPIEDFEKMNICESIESSDLEDDSCSIAMGEQSATDCDVSGWFSEMKPGDYKAQCDFKQGDNVVGIVILSVKVEEDMS</sequence>
<evidence type="ECO:0000313" key="2">
    <source>
        <dbReference type="EMBL" id="KAK9303335.1"/>
    </source>
</evidence>
<proteinExistence type="predicted"/>
<accession>A0AAW1A002</accession>
<protein>
    <submittedName>
        <fullName evidence="2">Uncharacterized protein</fullName>
    </submittedName>
</protein>
<dbReference type="EMBL" id="JAWNGG020000080">
    <property type="protein sequence ID" value="KAK9303335.1"/>
    <property type="molecule type" value="Genomic_DNA"/>
</dbReference>
<evidence type="ECO:0000313" key="3">
    <source>
        <dbReference type="Proteomes" id="UP001432146"/>
    </source>
</evidence>
<keyword evidence="1" id="KW-0732">Signal</keyword>
<keyword evidence="3" id="KW-1185">Reference proteome</keyword>